<gene>
    <name evidence="3" type="ORF">CVIRNUC_003053</name>
</gene>
<dbReference type="InterPro" id="IPR016040">
    <property type="entry name" value="NAD(P)-bd_dom"/>
</dbReference>
<dbReference type="SUPFAM" id="SSF51735">
    <property type="entry name" value="NAD(P)-binding Rossmann-fold domains"/>
    <property type="match status" value="1"/>
</dbReference>
<dbReference type="Gene3D" id="3.40.50.720">
    <property type="entry name" value="NAD(P)-binding Rossmann-like Domain"/>
    <property type="match status" value="1"/>
</dbReference>
<evidence type="ECO:0000313" key="3">
    <source>
        <dbReference type="EMBL" id="CAK0763396.1"/>
    </source>
</evidence>
<dbReference type="InterPro" id="IPR051207">
    <property type="entry name" value="ComplexI_NDUFA9_subunit"/>
</dbReference>
<dbReference type="GO" id="GO:0044877">
    <property type="term" value="F:protein-containing complex binding"/>
    <property type="evidence" value="ECO:0007669"/>
    <property type="project" value="TreeGrafter"/>
</dbReference>
<reference evidence="3 4" key="1">
    <citation type="submission" date="2023-10" db="EMBL/GenBank/DDBJ databases">
        <authorList>
            <person name="Maclean D."/>
            <person name="Macfadyen A."/>
        </authorList>
    </citation>
    <scope>NUCLEOTIDE SEQUENCE [LARGE SCALE GENOMIC DNA]</scope>
</reference>
<proteinExistence type="predicted"/>
<feature type="domain" description="NAD(P)-binding" evidence="2">
    <location>
        <begin position="93"/>
        <end position="220"/>
    </location>
</feature>
<dbReference type="Pfam" id="PF13460">
    <property type="entry name" value="NAD_binding_10"/>
    <property type="match status" value="1"/>
</dbReference>
<dbReference type="EMBL" id="CAUYUE010000004">
    <property type="protein sequence ID" value="CAK0763396.1"/>
    <property type="molecule type" value="Genomic_DNA"/>
</dbReference>
<organism evidence="3 4">
    <name type="scientific">Coccomyxa viridis</name>
    <dbReference type="NCBI Taxonomy" id="1274662"/>
    <lineage>
        <taxon>Eukaryota</taxon>
        <taxon>Viridiplantae</taxon>
        <taxon>Chlorophyta</taxon>
        <taxon>core chlorophytes</taxon>
        <taxon>Trebouxiophyceae</taxon>
        <taxon>Trebouxiophyceae incertae sedis</taxon>
        <taxon>Coccomyxaceae</taxon>
        <taxon>Coccomyxa</taxon>
    </lineage>
</organism>
<feature type="region of interest" description="Disordered" evidence="1">
    <location>
        <begin position="27"/>
        <end position="46"/>
    </location>
</feature>
<dbReference type="PANTHER" id="PTHR12126:SF16">
    <property type="entry name" value="MIOREX COMPLEX COMPONENT 2"/>
    <property type="match status" value="1"/>
</dbReference>
<name>A0AAV1I1X5_9CHLO</name>
<dbReference type="GO" id="GO:0005739">
    <property type="term" value="C:mitochondrion"/>
    <property type="evidence" value="ECO:0007669"/>
    <property type="project" value="TreeGrafter"/>
</dbReference>
<dbReference type="AlphaFoldDB" id="A0AAV1I1X5"/>
<protein>
    <recommendedName>
        <fullName evidence="2">NAD(P)-binding domain-containing protein</fullName>
    </recommendedName>
</protein>
<evidence type="ECO:0000256" key="1">
    <source>
        <dbReference type="SAM" id="MobiDB-lite"/>
    </source>
</evidence>
<dbReference type="Proteomes" id="UP001314263">
    <property type="component" value="Unassembled WGS sequence"/>
</dbReference>
<sequence>MSRLLTSGWCSLRHIYTNRSSAISLSLKGSRTQSHPTASSSHKQTTWPDQVFRRGFTSSLEFTRENPNTGSVSAGPSDEQETFMGQPKLLVFGGSGFVGSRVCEEALKTGLPVVSVNRSGSPKLSADWVSNVEWIQADVFDVGSWRDQLQGAVGVISCLGAFGSNDFMQKICGDSNITVFEEAAKAGVPRAAFISVHDYNLPGAMLPGYFQGKRRAEEALALKFPGSGVALRPGFIYGTRQVGGVGIPLGAIGYPLDKVLGVLPAKSLAGVPVLGLGFVPPISASAVGRAAVAAATDPSVPAGILDIWQMKSYEA</sequence>
<dbReference type="InterPro" id="IPR036291">
    <property type="entry name" value="NAD(P)-bd_dom_sf"/>
</dbReference>
<keyword evidence="4" id="KW-1185">Reference proteome</keyword>
<dbReference type="PANTHER" id="PTHR12126">
    <property type="entry name" value="NADH-UBIQUINONE OXIDOREDUCTASE 39 KDA SUBUNIT-RELATED"/>
    <property type="match status" value="1"/>
</dbReference>
<evidence type="ECO:0000313" key="4">
    <source>
        <dbReference type="Proteomes" id="UP001314263"/>
    </source>
</evidence>
<accession>A0AAV1I1X5</accession>
<comment type="caution">
    <text evidence="3">The sequence shown here is derived from an EMBL/GenBank/DDBJ whole genome shotgun (WGS) entry which is preliminary data.</text>
</comment>
<evidence type="ECO:0000259" key="2">
    <source>
        <dbReference type="Pfam" id="PF13460"/>
    </source>
</evidence>